<dbReference type="EMBL" id="JACHFL010000003">
    <property type="protein sequence ID" value="MBB5362482.1"/>
    <property type="molecule type" value="Genomic_DNA"/>
</dbReference>
<gene>
    <name evidence="1" type="ORF">HNQ08_001577</name>
</gene>
<dbReference type="Gene3D" id="1.10.10.410">
    <property type="match status" value="1"/>
</dbReference>
<reference evidence="1 2" key="1">
    <citation type="submission" date="2020-08" db="EMBL/GenBank/DDBJ databases">
        <title>Genomic Encyclopedia of Type Strains, Phase IV (KMG-IV): sequencing the most valuable type-strain genomes for metagenomic binning, comparative biology and taxonomic classification.</title>
        <authorList>
            <person name="Goeker M."/>
        </authorList>
    </citation>
    <scope>NUCLEOTIDE SEQUENCE [LARGE SCALE GENOMIC DNA]</scope>
    <source>
        <strain evidence="1 2">DSM 27939</strain>
    </source>
</reference>
<comment type="caution">
    <text evidence="1">The sequence shown here is derived from an EMBL/GenBank/DDBJ whole genome shotgun (WGS) entry which is preliminary data.</text>
</comment>
<evidence type="ECO:0008006" key="3">
    <source>
        <dbReference type="Google" id="ProtNLM"/>
    </source>
</evidence>
<proteinExistence type="predicted"/>
<dbReference type="InterPro" id="IPR023168">
    <property type="entry name" value="GatB_Yqey_C_2"/>
</dbReference>
<dbReference type="RefSeq" id="WP_184129438.1">
    <property type="nucleotide sequence ID" value="NZ_JACHFL010000003.1"/>
</dbReference>
<organism evidence="1 2">
    <name type="scientific">Deinococcus humi</name>
    <dbReference type="NCBI Taxonomy" id="662880"/>
    <lineage>
        <taxon>Bacteria</taxon>
        <taxon>Thermotogati</taxon>
        <taxon>Deinococcota</taxon>
        <taxon>Deinococci</taxon>
        <taxon>Deinococcales</taxon>
        <taxon>Deinococcaceae</taxon>
        <taxon>Deinococcus</taxon>
    </lineage>
</organism>
<evidence type="ECO:0000313" key="2">
    <source>
        <dbReference type="Proteomes" id="UP000552709"/>
    </source>
</evidence>
<dbReference type="Proteomes" id="UP000552709">
    <property type="component" value="Unassembled WGS sequence"/>
</dbReference>
<keyword evidence="2" id="KW-1185">Reference proteome</keyword>
<sequence length="164" mass="17126">MDLTTLKSRHLQARKAARTDADQGAAATAAVLGRVMGDTETLAKNKPGTAQLDLIASVTAAQRASLEKEVQDLTRLGRSADVAIRELEILQGLHDEVMGIKAQQDAEKAASLMSEAELTAAIGAAVAAGATNIGAVMKLLKAQHEGRYDGAVAIRLAREAVART</sequence>
<dbReference type="AlphaFoldDB" id="A0A7W8JSM5"/>
<accession>A0A7W8JSM5</accession>
<name>A0A7W8JSM5_9DEIO</name>
<protein>
    <recommendedName>
        <fullName evidence="3">Glutamyl-tRNA amidotransferase</fullName>
    </recommendedName>
</protein>
<evidence type="ECO:0000313" key="1">
    <source>
        <dbReference type="EMBL" id="MBB5362482.1"/>
    </source>
</evidence>